<evidence type="ECO:0000313" key="1">
    <source>
        <dbReference type="EMBL" id="GAF51252.1"/>
    </source>
</evidence>
<comment type="caution">
    <text evidence="1">The sequence shown here is derived from an EMBL/GenBank/DDBJ whole genome shotgun (WGS) entry which is preliminary data.</text>
</comment>
<reference evidence="1 2" key="1">
    <citation type="submission" date="2014-02" db="EMBL/GenBank/DDBJ databases">
        <title>Whole genome shotgun sequence of Rhodococcus wratislaviensis NBRC 100605.</title>
        <authorList>
            <person name="Hosoyama A."/>
            <person name="Tsuchikane K."/>
            <person name="Yoshida I."/>
            <person name="Ohji S."/>
            <person name="Ichikawa N."/>
            <person name="Yamazoe A."/>
            <person name="Fujita N."/>
        </authorList>
    </citation>
    <scope>NUCLEOTIDE SEQUENCE [LARGE SCALE GENOMIC DNA]</scope>
    <source>
        <strain evidence="1 2">NBRC 100605</strain>
    </source>
</reference>
<organism evidence="1 2">
    <name type="scientific">Rhodococcus wratislaviensis NBRC 100605</name>
    <dbReference type="NCBI Taxonomy" id="1219028"/>
    <lineage>
        <taxon>Bacteria</taxon>
        <taxon>Bacillati</taxon>
        <taxon>Actinomycetota</taxon>
        <taxon>Actinomycetes</taxon>
        <taxon>Mycobacteriales</taxon>
        <taxon>Nocardiaceae</taxon>
        <taxon>Rhodococcus</taxon>
    </lineage>
</organism>
<sequence>MFDVAHPQTSHPTRHVLAASVCPFGQRPGAVSVLAATRRIYPVVEHMCECALGSDAAMVGHM</sequence>
<name>X0QI72_RHOWR</name>
<protein>
    <submittedName>
        <fullName evidence="1">Uncharacterized protein</fullName>
    </submittedName>
</protein>
<dbReference type="Proteomes" id="UP000019491">
    <property type="component" value="Unassembled WGS sequence"/>
</dbReference>
<keyword evidence="2" id="KW-1185">Reference proteome</keyword>
<proteinExistence type="predicted"/>
<dbReference type="EMBL" id="BAWF01000097">
    <property type="protein sequence ID" value="GAF51252.1"/>
    <property type="molecule type" value="Genomic_DNA"/>
</dbReference>
<gene>
    <name evidence="1" type="ORF">RW1_097_01260</name>
</gene>
<evidence type="ECO:0000313" key="2">
    <source>
        <dbReference type="Proteomes" id="UP000019491"/>
    </source>
</evidence>
<dbReference type="AlphaFoldDB" id="X0QI72"/>
<accession>X0QI72</accession>